<comment type="caution">
    <text evidence="1">The sequence shown here is derived from an EMBL/GenBank/DDBJ whole genome shotgun (WGS) entry which is preliminary data.</text>
</comment>
<dbReference type="InterPro" id="IPR042184">
    <property type="entry name" value="YqeY/Aim41_N"/>
</dbReference>
<dbReference type="Proteomes" id="UP000176917">
    <property type="component" value="Unassembled WGS sequence"/>
</dbReference>
<sequence>MKETIQKDLKNALLSKDEVRVSTLRMLLAVVGNKEIEKRTKFSKENPTAKEAELQKQSLLSSEEVQQLVAGDVKKHKESIEMFQKGNRQDLVDKESKELKILEAYLPEQMGEEEVRKLVQEAVASTGAKTPQEMGKVMAALMPKVKGKADGALVSKIVKELLG</sequence>
<dbReference type="PANTHER" id="PTHR28055:SF1">
    <property type="entry name" value="ALTERED INHERITANCE OF MITOCHONDRIA PROTEIN 41, MITOCHONDRIAL"/>
    <property type="match status" value="1"/>
</dbReference>
<dbReference type="AlphaFoldDB" id="A0A1G2RLP0"/>
<evidence type="ECO:0000313" key="1">
    <source>
        <dbReference type="EMBL" id="OHA73737.1"/>
    </source>
</evidence>
<dbReference type="InterPro" id="IPR023168">
    <property type="entry name" value="GatB_Yqey_C_2"/>
</dbReference>
<proteinExistence type="predicted"/>
<dbReference type="InterPro" id="IPR003789">
    <property type="entry name" value="Asn/Gln_tRNA_amidoTrase-B-like"/>
</dbReference>
<dbReference type="SUPFAM" id="SSF89095">
    <property type="entry name" value="GatB/YqeY motif"/>
    <property type="match status" value="1"/>
</dbReference>
<dbReference type="Gene3D" id="1.10.1510.10">
    <property type="entry name" value="Uncharacterised protein YqeY/AIM41 PF09424, N-terminal domain"/>
    <property type="match status" value="1"/>
</dbReference>
<reference evidence="1 2" key="1">
    <citation type="journal article" date="2016" name="Nat. Commun.">
        <title>Thousands of microbial genomes shed light on interconnected biogeochemical processes in an aquifer system.</title>
        <authorList>
            <person name="Anantharaman K."/>
            <person name="Brown C.T."/>
            <person name="Hug L.A."/>
            <person name="Sharon I."/>
            <person name="Castelle C.J."/>
            <person name="Probst A.J."/>
            <person name="Thomas B.C."/>
            <person name="Singh A."/>
            <person name="Wilkins M.J."/>
            <person name="Karaoz U."/>
            <person name="Brodie E.L."/>
            <person name="Williams K.H."/>
            <person name="Hubbard S.S."/>
            <person name="Banfield J.F."/>
        </authorList>
    </citation>
    <scope>NUCLEOTIDE SEQUENCE [LARGE SCALE GENOMIC DNA]</scope>
</reference>
<dbReference type="Gene3D" id="1.10.10.410">
    <property type="match status" value="1"/>
</dbReference>
<dbReference type="GO" id="GO:0016884">
    <property type="term" value="F:carbon-nitrogen ligase activity, with glutamine as amido-N-donor"/>
    <property type="evidence" value="ECO:0007669"/>
    <property type="project" value="InterPro"/>
</dbReference>
<dbReference type="PANTHER" id="PTHR28055">
    <property type="entry name" value="ALTERED INHERITANCE OF MITOCHONDRIA PROTEIN 41, MITOCHONDRIAL"/>
    <property type="match status" value="1"/>
</dbReference>
<accession>A0A1G2RLP0</accession>
<dbReference type="STRING" id="1802461.A3B24_02950"/>
<evidence type="ECO:0000313" key="2">
    <source>
        <dbReference type="Proteomes" id="UP000176917"/>
    </source>
</evidence>
<name>A0A1G2RLP0_9BACT</name>
<gene>
    <name evidence="1" type="ORF">A3B24_02950</name>
</gene>
<organism evidence="1 2">
    <name type="scientific">Candidatus Wildermuthbacteria bacterium RIFCSPLOWO2_01_FULL_48_16</name>
    <dbReference type="NCBI Taxonomy" id="1802461"/>
    <lineage>
        <taxon>Bacteria</taxon>
        <taxon>Candidatus Wildermuthiibacteriota</taxon>
    </lineage>
</organism>
<dbReference type="Pfam" id="PF09424">
    <property type="entry name" value="YqeY"/>
    <property type="match status" value="2"/>
</dbReference>
<protein>
    <recommendedName>
        <fullName evidence="3">Glutamyl-tRNA amidotransferase</fullName>
    </recommendedName>
</protein>
<dbReference type="InterPro" id="IPR019004">
    <property type="entry name" value="YqeY/Aim41"/>
</dbReference>
<evidence type="ECO:0008006" key="3">
    <source>
        <dbReference type="Google" id="ProtNLM"/>
    </source>
</evidence>
<dbReference type="EMBL" id="MHUG01000008">
    <property type="protein sequence ID" value="OHA73737.1"/>
    <property type="molecule type" value="Genomic_DNA"/>
</dbReference>